<accession>A0A3N4H6M1</accession>
<reference evidence="2 3" key="1">
    <citation type="journal article" date="2018" name="Nat. Ecol. Evol.">
        <title>Pezizomycetes genomes reveal the molecular basis of ectomycorrhizal truffle lifestyle.</title>
        <authorList>
            <person name="Murat C."/>
            <person name="Payen T."/>
            <person name="Noel B."/>
            <person name="Kuo A."/>
            <person name="Morin E."/>
            <person name="Chen J."/>
            <person name="Kohler A."/>
            <person name="Krizsan K."/>
            <person name="Balestrini R."/>
            <person name="Da Silva C."/>
            <person name="Montanini B."/>
            <person name="Hainaut M."/>
            <person name="Levati E."/>
            <person name="Barry K.W."/>
            <person name="Belfiori B."/>
            <person name="Cichocki N."/>
            <person name="Clum A."/>
            <person name="Dockter R.B."/>
            <person name="Fauchery L."/>
            <person name="Guy J."/>
            <person name="Iotti M."/>
            <person name="Le Tacon F."/>
            <person name="Lindquist E.A."/>
            <person name="Lipzen A."/>
            <person name="Malagnac F."/>
            <person name="Mello A."/>
            <person name="Molinier V."/>
            <person name="Miyauchi S."/>
            <person name="Poulain J."/>
            <person name="Riccioni C."/>
            <person name="Rubini A."/>
            <person name="Sitrit Y."/>
            <person name="Splivallo R."/>
            <person name="Traeger S."/>
            <person name="Wang M."/>
            <person name="Zifcakova L."/>
            <person name="Wipf D."/>
            <person name="Zambonelli A."/>
            <person name="Paolocci F."/>
            <person name="Nowrousian M."/>
            <person name="Ottonello S."/>
            <person name="Baldrian P."/>
            <person name="Spatafora J.W."/>
            <person name="Henrissat B."/>
            <person name="Nagy L.G."/>
            <person name="Aury J.M."/>
            <person name="Wincker P."/>
            <person name="Grigoriev I.V."/>
            <person name="Bonfante P."/>
            <person name="Martin F.M."/>
        </authorList>
    </citation>
    <scope>NUCLEOTIDE SEQUENCE [LARGE SCALE GENOMIC DNA]</scope>
    <source>
        <strain evidence="2 3">RN42</strain>
    </source>
</reference>
<evidence type="ECO:0000313" key="2">
    <source>
        <dbReference type="EMBL" id="RPA70602.1"/>
    </source>
</evidence>
<feature type="compositionally biased region" description="Basic and acidic residues" evidence="1">
    <location>
        <begin position="1"/>
        <end position="37"/>
    </location>
</feature>
<evidence type="ECO:0000313" key="3">
    <source>
        <dbReference type="Proteomes" id="UP000275078"/>
    </source>
</evidence>
<organism evidence="2 3">
    <name type="scientific">Ascobolus immersus RN42</name>
    <dbReference type="NCBI Taxonomy" id="1160509"/>
    <lineage>
        <taxon>Eukaryota</taxon>
        <taxon>Fungi</taxon>
        <taxon>Dikarya</taxon>
        <taxon>Ascomycota</taxon>
        <taxon>Pezizomycotina</taxon>
        <taxon>Pezizomycetes</taxon>
        <taxon>Pezizales</taxon>
        <taxon>Ascobolaceae</taxon>
        <taxon>Ascobolus</taxon>
    </lineage>
</organism>
<keyword evidence="3" id="KW-1185">Reference proteome</keyword>
<dbReference type="Proteomes" id="UP000275078">
    <property type="component" value="Unassembled WGS sequence"/>
</dbReference>
<dbReference type="EMBL" id="ML120212">
    <property type="protein sequence ID" value="RPA70602.1"/>
    <property type="molecule type" value="Genomic_DNA"/>
</dbReference>
<proteinExistence type="predicted"/>
<protein>
    <submittedName>
        <fullName evidence="2">Uncharacterized protein</fullName>
    </submittedName>
</protein>
<name>A0A3N4H6M1_ASCIM</name>
<dbReference type="AlphaFoldDB" id="A0A3N4H6M1"/>
<dbReference type="InterPro" id="IPR036910">
    <property type="entry name" value="HMG_box_dom_sf"/>
</dbReference>
<feature type="region of interest" description="Disordered" evidence="1">
    <location>
        <begin position="1"/>
        <end position="41"/>
    </location>
</feature>
<sequence length="286" mass="32261">MTKRQTDREAHAEKARRNRENEDGTSKAKVPEKDHVPEVPSGQHVVCMCKTRKLLDENPSRLSYDAEWASYPLELRTRLLTANKNYLDEMAAACSAMKVPQDEWPRVFARAGYTQVDTRGTAIQKDGSYNGFTVYMADCHKAIKMAIAKNVKSESEHSDAFSDIEAPVDLPFNKDKAKEDDIDPDLVEFYRERTESVGFGMGGANSKHGPASGASAENILIAEAWRNMPAEKKALYEKRAAERNAKRPDDDSPSTPETRALWALRFKRAMNKWVCFFKSYTPSEVS</sequence>
<gene>
    <name evidence="2" type="ORF">BJ508DRAFT_337015</name>
</gene>
<evidence type="ECO:0000256" key="1">
    <source>
        <dbReference type="SAM" id="MobiDB-lite"/>
    </source>
</evidence>
<dbReference type="Gene3D" id="1.10.30.10">
    <property type="entry name" value="High mobility group box domain"/>
    <property type="match status" value="1"/>
</dbReference>